<dbReference type="Proteomes" id="UP000001554">
    <property type="component" value="Chromosome 16"/>
</dbReference>
<feature type="region of interest" description="Disordered" evidence="14">
    <location>
        <begin position="152"/>
        <end position="192"/>
    </location>
</feature>
<feature type="compositionally biased region" description="Acidic residues" evidence="14">
    <location>
        <begin position="178"/>
        <end position="189"/>
    </location>
</feature>
<feature type="compositionally biased region" description="Basic and acidic residues" evidence="14">
    <location>
        <begin position="422"/>
        <end position="444"/>
    </location>
</feature>
<evidence type="ECO:0000256" key="5">
    <source>
        <dbReference type="ARBA" id="ARBA00022553"/>
    </source>
</evidence>
<keyword evidence="8" id="KW-0496">Mitochondrion</keyword>
<reference evidence="16" key="1">
    <citation type="journal article" date="2020" name="Nat. Ecol. Evol.">
        <title>Deeply conserved synteny resolves early events in vertebrate evolution.</title>
        <authorList>
            <person name="Simakov O."/>
            <person name="Marletaz F."/>
            <person name="Yue J.X."/>
            <person name="O'Connell B."/>
            <person name="Jenkins J."/>
            <person name="Brandt A."/>
            <person name="Calef R."/>
            <person name="Tung C.H."/>
            <person name="Huang T.K."/>
            <person name="Schmutz J."/>
            <person name="Satoh N."/>
            <person name="Yu J.K."/>
            <person name="Putnam N.H."/>
            <person name="Green R.E."/>
            <person name="Rokhsar D.S."/>
        </authorList>
    </citation>
    <scope>NUCLEOTIDE SEQUENCE [LARGE SCALE GENOMIC DNA]</scope>
    <source>
        <strain evidence="16">S238N-H82</strain>
    </source>
</reference>
<organism evidence="16 17">
    <name type="scientific">Branchiostoma floridae</name>
    <name type="common">Florida lancelet</name>
    <name type="synonym">Amphioxus</name>
    <dbReference type="NCBI Taxonomy" id="7739"/>
    <lineage>
        <taxon>Eukaryota</taxon>
        <taxon>Metazoa</taxon>
        <taxon>Chordata</taxon>
        <taxon>Cephalochordata</taxon>
        <taxon>Leptocardii</taxon>
        <taxon>Amphioxiformes</taxon>
        <taxon>Branchiostomatidae</taxon>
        <taxon>Branchiostoma</taxon>
    </lineage>
</organism>
<evidence type="ECO:0000256" key="13">
    <source>
        <dbReference type="ARBA" id="ARBA00093543"/>
    </source>
</evidence>
<proteinExistence type="predicted"/>
<feature type="domain" description="KANL2-like probable zinc-finger" evidence="15">
    <location>
        <begin position="317"/>
        <end position="374"/>
    </location>
</feature>
<comment type="subcellular location">
    <subcellularLocation>
        <location evidence="2">Mitochondrion</location>
    </subcellularLocation>
    <subcellularLocation>
        <location evidence="1">Nucleus</location>
    </subcellularLocation>
</comment>
<keyword evidence="16" id="KW-1185">Reference proteome</keyword>
<dbReference type="Pfam" id="PF13891">
    <property type="entry name" value="zf-C3HC3H_KANSL2"/>
    <property type="match status" value="2"/>
</dbReference>
<evidence type="ECO:0000256" key="10">
    <source>
        <dbReference type="ARBA" id="ARBA00032947"/>
    </source>
</evidence>
<reference evidence="17" key="2">
    <citation type="submission" date="2025-08" db="UniProtKB">
        <authorList>
            <consortium name="RefSeq"/>
        </authorList>
    </citation>
    <scope>IDENTIFICATION</scope>
    <source>
        <strain evidence="17">S238N-H82</strain>
        <tissue evidence="17">Testes</tissue>
    </source>
</reference>
<name>A0A9J7HGU8_BRAFL</name>
<dbReference type="InterPro" id="IPR025927">
    <property type="entry name" value="Znf_KANL2-like"/>
</dbReference>
<dbReference type="GO" id="GO:0006325">
    <property type="term" value="P:chromatin organization"/>
    <property type="evidence" value="ECO:0007669"/>
    <property type="project" value="UniProtKB-KW"/>
</dbReference>
<keyword evidence="9" id="KW-0539">Nucleus</keyword>
<dbReference type="AlphaFoldDB" id="A0A9J7HGU8"/>
<comment type="subunit">
    <text evidence="13">Component of the NSL complex at least composed of KAT8/MOF, KANSL1, KANSL2, KANSL3, MCRS1, PHF20, OGT1/OGT, WDR5 and HCFC1.</text>
</comment>
<dbReference type="OrthoDB" id="677315at2759"/>
<evidence type="ECO:0000256" key="7">
    <source>
        <dbReference type="ARBA" id="ARBA00022853"/>
    </source>
</evidence>
<accession>A0A9J7HGU8</accession>
<keyword evidence="5" id="KW-0597">Phosphoprotein</keyword>
<evidence type="ECO:0000256" key="14">
    <source>
        <dbReference type="SAM" id="MobiDB-lite"/>
    </source>
</evidence>
<keyword evidence="4" id="KW-1017">Isopeptide bond</keyword>
<dbReference type="PANTHER" id="PTHR13453:SF1">
    <property type="entry name" value="KAT8 REGULATORY NSL COMPLEX SUBUNIT 2"/>
    <property type="match status" value="1"/>
</dbReference>
<evidence type="ECO:0000256" key="1">
    <source>
        <dbReference type="ARBA" id="ARBA00004123"/>
    </source>
</evidence>
<dbReference type="GO" id="GO:0005634">
    <property type="term" value="C:nucleus"/>
    <property type="evidence" value="ECO:0007669"/>
    <property type="project" value="UniProtKB-SubCell"/>
</dbReference>
<dbReference type="InterPro" id="IPR026316">
    <property type="entry name" value="NSL2"/>
</dbReference>
<evidence type="ECO:0000256" key="4">
    <source>
        <dbReference type="ARBA" id="ARBA00022499"/>
    </source>
</evidence>
<protein>
    <recommendedName>
        <fullName evidence="3">KAT8 regulatory NSL complex subunit 2</fullName>
    </recommendedName>
    <alternativeName>
        <fullName evidence="11">NSL complex protein NSL2</fullName>
    </alternativeName>
    <alternativeName>
        <fullName evidence="10">Non-specific lethal 2 homolog</fullName>
    </alternativeName>
</protein>
<dbReference type="KEGG" id="bfo:118403195"/>
<keyword evidence="6" id="KW-0832">Ubl conjugation</keyword>
<dbReference type="GO" id="GO:0005739">
    <property type="term" value="C:mitochondrion"/>
    <property type="evidence" value="ECO:0007669"/>
    <property type="project" value="UniProtKB-SubCell"/>
</dbReference>
<evidence type="ECO:0000256" key="12">
    <source>
        <dbReference type="ARBA" id="ARBA00093359"/>
    </source>
</evidence>
<dbReference type="PANTHER" id="PTHR13453">
    <property type="entry name" value="KAT8 REGULATORY NSL COMPLEX SUBUNIT 2"/>
    <property type="match status" value="1"/>
</dbReference>
<evidence type="ECO:0000256" key="9">
    <source>
        <dbReference type="ARBA" id="ARBA00023242"/>
    </source>
</evidence>
<feature type="compositionally biased region" description="Polar residues" evidence="14">
    <location>
        <begin position="456"/>
        <end position="481"/>
    </location>
</feature>
<sequence>MVSPVKLWKADIMLKHRTATFTRVKATLQQEQFCNYIHRSCLQPRAEGSEYCIRHVLEDKAGPYRQCNYVSGKSGKRCSNAAPKAANRDGYCSEHAARAAMWRQRANRRKRPVDNSGPLLEHLLHYSPELEKSLGRALPQANVISSSNQPSRVLDYDYSSESDQEPIQVDQAWRGDGDSDAESIDSEQEDPLKHAGVYTAEEVALITREKLIRLQSLYIDQFKRLQHLLKEKRRKYLTAKKMEQDILGSVIPSTDEDLDSSDKEKLRTLRATKRYRKRHGAEALLQSRSNERRIAASESHLVTKPTPPPRCNIIIDGERCSHNVVPMSRFCLQHILHDPHQVLFQHCSHSTGGIEICDKPVAMGMDRTTCVLHSPLPPQRFKLPEKEEEMIVEEVKPDVMQVDVEEDDSKPMEVTASGGKSQRQDLAEADTKSGEEGTKEESSRNQETTALVDETPATSAQPASQQESMDTNGETSTAVSS</sequence>
<evidence type="ECO:0000256" key="2">
    <source>
        <dbReference type="ARBA" id="ARBA00004173"/>
    </source>
</evidence>
<gene>
    <name evidence="17" type="primary">LOC118403195</name>
</gene>
<evidence type="ECO:0000256" key="8">
    <source>
        <dbReference type="ARBA" id="ARBA00023128"/>
    </source>
</evidence>
<dbReference type="RefSeq" id="XP_035657659.1">
    <property type="nucleotide sequence ID" value="XM_035801766.1"/>
</dbReference>
<feature type="region of interest" description="Disordered" evidence="14">
    <location>
        <begin position="396"/>
        <end position="481"/>
    </location>
</feature>
<dbReference type="OMA" id="DKRESLC"/>
<evidence type="ECO:0000256" key="6">
    <source>
        <dbReference type="ARBA" id="ARBA00022843"/>
    </source>
</evidence>
<evidence type="ECO:0000313" key="17">
    <source>
        <dbReference type="RefSeq" id="XP_035657659.1"/>
    </source>
</evidence>
<dbReference type="GO" id="GO:0044545">
    <property type="term" value="C:NSL complex"/>
    <property type="evidence" value="ECO:0000318"/>
    <property type="project" value="GO_Central"/>
</dbReference>
<keyword evidence="7" id="KW-0156">Chromatin regulator</keyword>
<evidence type="ECO:0000313" key="16">
    <source>
        <dbReference type="Proteomes" id="UP000001554"/>
    </source>
</evidence>
<feature type="domain" description="KANL2-like probable zinc-finger" evidence="15">
    <location>
        <begin position="34"/>
        <end position="96"/>
    </location>
</feature>
<evidence type="ECO:0000256" key="11">
    <source>
        <dbReference type="ARBA" id="ARBA00033378"/>
    </source>
</evidence>
<evidence type="ECO:0000256" key="3">
    <source>
        <dbReference type="ARBA" id="ARBA00015508"/>
    </source>
</evidence>
<dbReference type="GeneID" id="118403195"/>
<comment type="function">
    <text evidence="12">Non-catalytic component of the NSL histone acetyltransferase complex, a multiprotein complex that mediates histone H4 acetylation at 'Lys-5'- and 'Lys-8' (H4K5ac and H4K8ac) at transcription start sites and promotes transcription initiation. Required for NSL complex stability and for transcription of intraciliary transport genes in both ciliated and non-ciliated cells by regulating histone H4 acetylation at 'Lys-5'- and 'Lys-12' (H4K5ac and H4K12ac). This is necessary for cilium assembly in ciliated cells and for organization of the microtubule cytoskeleton in non-ciliated cells. Required within the NSL complex to maintain nuclear architecture stability by promoting KAT8-mediated acetylation of lamin LMNA.</text>
</comment>
<evidence type="ECO:0000259" key="15">
    <source>
        <dbReference type="Pfam" id="PF13891"/>
    </source>
</evidence>